<sequence>MARIYLLRHGKTQGPAALNGMTDVAVDADVQQAIASRLLDRSFTRVISSPLRRCADLAQRIQHARPDVILDYDANLQEMNFGLFDGQSFSNLEQEWPLLDAFWKDPAHNTLPQAESLASAYQRVTQAWQQWLPQMEGDTLVICHAGTIRLILAHILGVDWRNPDWYSRLSIPYQSISELTLYRDEPYFVSVNSIGNVL</sequence>
<dbReference type="PANTHER" id="PTHR48100:SF1">
    <property type="entry name" value="HISTIDINE PHOSPHATASE FAMILY PROTEIN-RELATED"/>
    <property type="match status" value="1"/>
</dbReference>
<dbReference type="SUPFAM" id="SSF53254">
    <property type="entry name" value="Phosphoglycerate mutase-like"/>
    <property type="match status" value="1"/>
</dbReference>
<dbReference type="RefSeq" id="WP_000101262.1">
    <property type="nucleotide sequence ID" value="NZ_ACZT01000020.1"/>
</dbReference>
<accession>A0A0Q0PZQ6</accession>
<dbReference type="InterPro" id="IPR029033">
    <property type="entry name" value="His_PPase_superfam"/>
</dbReference>
<organism evidence="1 2">
    <name type="scientific">Vibrio metoecus</name>
    <dbReference type="NCBI Taxonomy" id="1481663"/>
    <lineage>
        <taxon>Bacteria</taxon>
        <taxon>Pseudomonadati</taxon>
        <taxon>Pseudomonadota</taxon>
        <taxon>Gammaproteobacteria</taxon>
        <taxon>Vibrionales</taxon>
        <taxon>Vibrionaceae</taxon>
        <taxon>Vibrio</taxon>
    </lineage>
</organism>
<dbReference type="Pfam" id="PF00300">
    <property type="entry name" value="His_Phos_1"/>
    <property type="match status" value="1"/>
</dbReference>
<name>A0A0Q0PZQ6_VIBMT</name>
<dbReference type="EMBL" id="LBGP01000010">
    <property type="protein sequence ID" value="KQB02230.1"/>
    <property type="molecule type" value="Genomic_DNA"/>
</dbReference>
<dbReference type="InterPro" id="IPR013078">
    <property type="entry name" value="His_Pase_superF_clade-1"/>
</dbReference>
<comment type="caution">
    <text evidence="1">The sequence shown here is derived from an EMBL/GenBank/DDBJ whole genome shotgun (WGS) entry which is preliminary data.</text>
</comment>
<dbReference type="FunFam" id="3.40.50.1240:FF:000080">
    <property type="entry name" value="Alpha-ribazole-5`-phosphate phosphatase CobC"/>
    <property type="match status" value="1"/>
</dbReference>
<dbReference type="GO" id="GO:0005737">
    <property type="term" value="C:cytoplasm"/>
    <property type="evidence" value="ECO:0007669"/>
    <property type="project" value="TreeGrafter"/>
</dbReference>
<evidence type="ECO:0000313" key="2">
    <source>
        <dbReference type="Proteomes" id="UP000050491"/>
    </source>
</evidence>
<dbReference type="InterPro" id="IPR050275">
    <property type="entry name" value="PGM_Phosphatase"/>
</dbReference>
<dbReference type="PATRIC" id="fig|1481663.10.peg.1420"/>
<dbReference type="GO" id="GO:0016791">
    <property type="term" value="F:phosphatase activity"/>
    <property type="evidence" value="ECO:0007669"/>
    <property type="project" value="TreeGrafter"/>
</dbReference>
<protein>
    <submittedName>
        <fullName evidence="1">Alpha-ribazole phosphatase</fullName>
    </submittedName>
</protein>
<reference evidence="1 2" key="1">
    <citation type="journal article" date="2015" name="Genome Biol. Evol.">
        <title>The Dynamics of Genetic Interactions between Vibrio metoecus and Vibrio cholerae, Two Close Relatives Co-Occurring in the Environment.</title>
        <authorList>
            <person name="Orata F.D."/>
            <person name="Kirchberger P.C."/>
            <person name="Meheust R."/>
            <person name="Barlow E.J."/>
            <person name="Tarr C.L."/>
            <person name="Boucher Y."/>
        </authorList>
    </citation>
    <scope>NUCLEOTIDE SEQUENCE [LARGE SCALE GENOMIC DNA]</scope>
    <source>
        <strain evidence="1 2">YB5B04</strain>
    </source>
</reference>
<proteinExistence type="predicted"/>
<dbReference type="SMART" id="SM00855">
    <property type="entry name" value="PGAM"/>
    <property type="match status" value="1"/>
</dbReference>
<dbReference type="OrthoDB" id="9783269at2"/>
<dbReference type="AlphaFoldDB" id="A0A0Q0PZQ6"/>
<dbReference type="PANTHER" id="PTHR48100">
    <property type="entry name" value="BROAD-SPECIFICITY PHOSPHATASE YOR283W-RELATED"/>
    <property type="match status" value="1"/>
</dbReference>
<dbReference type="Gene3D" id="3.40.50.1240">
    <property type="entry name" value="Phosphoglycerate mutase-like"/>
    <property type="match status" value="1"/>
</dbReference>
<evidence type="ECO:0000313" key="1">
    <source>
        <dbReference type="EMBL" id="KQB02230.1"/>
    </source>
</evidence>
<dbReference type="Proteomes" id="UP000050491">
    <property type="component" value="Unassembled WGS sequence"/>
</dbReference>
<gene>
    <name evidence="1" type="ORF">XV92_07855</name>
</gene>
<dbReference type="CDD" id="cd07067">
    <property type="entry name" value="HP_PGM_like"/>
    <property type="match status" value="1"/>
</dbReference>